<proteinExistence type="predicted"/>
<dbReference type="Proteomes" id="UP000887574">
    <property type="component" value="Unplaced"/>
</dbReference>
<dbReference type="WBParaSite" id="jg6655">
    <property type="protein sequence ID" value="jg6655"/>
    <property type="gene ID" value="jg6655"/>
</dbReference>
<organism evidence="1 2">
    <name type="scientific">Ditylenchus dipsaci</name>
    <dbReference type="NCBI Taxonomy" id="166011"/>
    <lineage>
        <taxon>Eukaryota</taxon>
        <taxon>Metazoa</taxon>
        <taxon>Ecdysozoa</taxon>
        <taxon>Nematoda</taxon>
        <taxon>Chromadorea</taxon>
        <taxon>Rhabditida</taxon>
        <taxon>Tylenchina</taxon>
        <taxon>Tylenchomorpha</taxon>
        <taxon>Sphaerularioidea</taxon>
        <taxon>Anguinidae</taxon>
        <taxon>Anguininae</taxon>
        <taxon>Ditylenchus</taxon>
    </lineage>
</organism>
<evidence type="ECO:0000313" key="2">
    <source>
        <dbReference type="WBParaSite" id="jg6655"/>
    </source>
</evidence>
<protein>
    <submittedName>
        <fullName evidence="2">Uncharacterized protein</fullName>
    </submittedName>
</protein>
<evidence type="ECO:0000313" key="1">
    <source>
        <dbReference type="Proteomes" id="UP000887574"/>
    </source>
</evidence>
<accession>A0A915EJL3</accession>
<keyword evidence="1" id="KW-1185">Reference proteome</keyword>
<sequence length="182" mass="20807">MSGIPDLLSTLFCEKKSESVAAGTVYAITIAGNCQQLPPHDVQQEIIEKSQYHQVAEAHVIVTDKYEDLLLSRDSSRLKEIFEMSNVPLLSSTIANLPKEEVIELKCSGEKRAEINNEEKQELREAVLSTVAKLNSEADQTLLSRDVAELQKKLLARDPKMEFYYRRQIKKLNDEYEEKMFE</sequence>
<dbReference type="AlphaFoldDB" id="A0A915EJL3"/>
<reference evidence="2" key="1">
    <citation type="submission" date="2022-11" db="UniProtKB">
        <authorList>
            <consortium name="WormBaseParasite"/>
        </authorList>
    </citation>
    <scope>IDENTIFICATION</scope>
</reference>
<name>A0A915EJL3_9BILA</name>